<comment type="similarity">
    <text evidence="1">Belongs to the UPF0332 family.</text>
</comment>
<dbReference type="PANTHER" id="PTHR36565">
    <property type="entry name" value="UPF0332 PROTEIN TM_1000"/>
    <property type="match status" value="1"/>
</dbReference>
<evidence type="ECO:0000313" key="4">
    <source>
        <dbReference type="Proteomes" id="UP000005459"/>
    </source>
</evidence>
<dbReference type="EMBL" id="AFWV01000004">
    <property type="protein sequence ID" value="EGV19288.1"/>
    <property type="molecule type" value="Genomic_DNA"/>
</dbReference>
<dbReference type="AlphaFoldDB" id="F9U930"/>
<protein>
    <submittedName>
        <fullName evidence="3">HEPN domain protein</fullName>
    </submittedName>
</protein>
<feature type="domain" description="HEPN" evidence="2">
    <location>
        <begin position="7"/>
        <end position="119"/>
    </location>
</feature>
<accession>F9U930</accession>
<proteinExistence type="inferred from homology"/>
<organism evidence="3 4">
    <name type="scientific">Thiocapsa marina 5811</name>
    <dbReference type="NCBI Taxonomy" id="768671"/>
    <lineage>
        <taxon>Bacteria</taxon>
        <taxon>Pseudomonadati</taxon>
        <taxon>Pseudomonadota</taxon>
        <taxon>Gammaproteobacteria</taxon>
        <taxon>Chromatiales</taxon>
        <taxon>Chromatiaceae</taxon>
        <taxon>Thiocapsa</taxon>
    </lineage>
</organism>
<keyword evidence="4" id="KW-1185">Reference proteome</keyword>
<dbReference type="InterPro" id="IPR007842">
    <property type="entry name" value="HEPN_dom"/>
</dbReference>
<evidence type="ECO:0000256" key="1">
    <source>
        <dbReference type="ARBA" id="ARBA00038248"/>
    </source>
</evidence>
<dbReference type="PANTHER" id="PTHR36565:SF1">
    <property type="entry name" value="UPF0332 PROTEIN TM_1000"/>
    <property type="match status" value="1"/>
</dbReference>
<dbReference type="OrthoDB" id="8004574at2"/>
<dbReference type="InterPro" id="IPR052226">
    <property type="entry name" value="UPF0332_toxin"/>
</dbReference>
<dbReference type="PATRIC" id="fig|768671.3.peg.1533"/>
<dbReference type="Proteomes" id="UP000005459">
    <property type="component" value="Unassembled WGS sequence"/>
</dbReference>
<dbReference type="STRING" id="768671.ThimaDRAFT_1432"/>
<dbReference type="eggNOG" id="COG1895">
    <property type="taxonomic scope" value="Bacteria"/>
</dbReference>
<dbReference type="Gene3D" id="1.20.120.330">
    <property type="entry name" value="Nucleotidyltransferases domain 2"/>
    <property type="match status" value="1"/>
</dbReference>
<evidence type="ECO:0000313" key="3">
    <source>
        <dbReference type="EMBL" id="EGV19288.1"/>
    </source>
</evidence>
<dbReference type="Pfam" id="PF05168">
    <property type="entry name" value="HEPN"/>
    <property type="match status" value="1"/>
</dbReference>
<sequence length="133" mass="14610">MIPDAGINKARRALVSARLLLADGDTDGACNRAYYAMFDTATVALIATQPDIRPEMIRTHRGLIASFGQHLVTTGQVDIELGRILNQVERIRLLADYTGEPIDIEKAIWAVDQADHFIRKLVVVIGAAELDRG</sequence>
<reference evidence="3 4" key="1">
    <citation type="submission" date="2011-06" db="EMBL/GenBank/DDBJ databases">
        <title>The draft genome of Thiocapsa marina 5811.</title>
        <authorList>
            <consortium name="US DOE Joint Genome Institute (JGI-PGF)"/>
            <person name="Lucas S."/>
            <person name="Han J."/>
            <person name="Cheng J.-F."/>
            <person name="Goodwin L."/>
            <person name="Pitluck S."/>
            <person name="Peters L."/>
            <person name="Land M.L."/>
            <person name="Hauser L."/>
            <person name="Vogl K."/>
            <person name="Liu Z."/>
            <person name="Imhoff J."/>
            <person name="Thiel V."/>
            <person name="Frigaard N.-U."/>
            <person name="Bryant D."/>
            <person name="Woyke T.J."/>
        </authorList>
    </citation>
    <scope>NUCLEOTIDE SEQUENCE [LARGE SCALE GENOMIC DNA]</scope>
    <source>
        <strain evidence="3 4">5811</strain>
    </source>
</reference>
<name>F9U930_9GAMM</name>
<evidence type="ECO:0000259" key="2">
    <source>
        <dbReference type="Pfam" id="PF05168"/>
    </source>
</evidence>
<dbReference type="RefSeq" id="WP_007192309.1">
    <property type="nucleotide sequence ID" value="NZ_AFWV01000004.1"/>
</dbReference>
<gene>
    <name evidence="3" type="ORF">ThimaDRAFT_1432</name>
</gene>